<dbReference type="Pfam" id="PF02653">
    <property type="entry name" value="BPD_transp_2"/>
    <property type="match status" value="1"/>
</dbReference>
<sequence>MLITTQKKVKKLLNTFVLEIILLIIILIMSFTTAGFFSSANFLNILRNMSLQGVIAFGMTMVIIAGEIDLSIGSTVALSGVITGLVAGKLSRLGIMSLESAVWVGMIVALIAGGGIGFFIGWLRTRFNMPTFIISLGMMNISLGFAAVLSKGFPITTFPEWFNVFGAGRVFGLIPVPAIILLILFVIMFMIMELTKFGRSVYAVGGNPESARLSGINVTKVKIISMVTVQLTAVLAGILTSSQVMSGTFSFGRGWELNVISAVIIGGASLNGGRGKVWGTFVGLIFLYVIINAMTLLGVDQFWQYVVRGVIIIAAVLMNTIQSERKD</sequence>
<feature type="transmembrane region" description="Helical" evidence="6">
    <location>
        <begin position="277"/>
        <end position="296"/>
    </location>
</feature>
<evidence type="ECO:0000256" key="5">
    <source>
        <dbReference type="ARBA" id="ARBA00023136"/>
    </source>
</evidence>
<evidence type="ECO:0000256" key="2">
    <source>
        <dbReference type="ARBA" id="ARBA00022475"/>
    </source>
</evidence>
<reference evidence="7 8" key="1">
    <citation type="submission" date="2019-02" db="EMBL/GenBank/DDBJ databases">
        <title>Complete Genome Sequence and Methylome Analysis of free living Spirochaetas.</title>
        <authorList>
            <person name="Fomenkov A."/>
            <person name="Dubinina G."/>
            <person name="Leshcheva N."/>
            <person name="Mikheeva N."/>
            <person name="Grabovich M."/>
            <person name="Vincze T."/>
            <person name="Roberts R.J."/>
        </authorList>
    </citation>
    <scope>NUCLEOTIDE SEQUENCE [LARGE SCALE GENOMIC DNA]</scope>
    <source>
        <strain evidence="7 8">K2</strain>
    </source>
</reference>
<feature type="transmembrane region" description="Helical" evidence="6">
    <location>
        <begin position="12"/>
        <end position="37"/>
    </location>
</feature>
<evidence type="ECO:0000313" key="7">
    <source>
        <dbReference type="EMBL" id="QEN08361.1"/>
    </source>
</evidence>
<feature type="transmembrane region" description="Helical" evidence="6">
    <location>
        <begin position="170"/>
        <end position="191"/>
    </location>
</feature>
<evidence type="ECO:0000256" key="4">
    <source>
        <dbReference type="ARBA" id="ARBA00022989"/>
    </source>
</evidence>
<dbReference type="OrthoDB" id="9815820at2"/>
<evidence type="ECO:0000313" key="8">
    <source>
        <dbReference type="Proteomes" id="UP000324209"/>
    </source>
</evidence>
<dbReference type="CDD" id="cd06579">
    <property type="entry name" value="TM_PBP1_transp_AraH_like"/>
    <property type="match status" value="1"/>
</dbReference>
<gene>
    <name evidence="7" type="ORF">EXM22_10310</name>
</gene>
<comment type="subcellular location">
    <subcellularLocation>
        <location evidence="1">Cell membrane</location>
        <topology evidence="1">Multi-pass membrane protein</topology>
    </subcellularLocation>
</comment>
<protein>
    <submittedName>
        <fullName evidence="7">ABC transporter permease</fullName>
    </submittedName>
</protein>
<feature type="transmembrane region" description="Helical" evidence="6">
    <location>
        <begin position="302"/>
        <end position="321"/>
    </location>
</feature>
<evidence type="ECO:0000256" key="6">
    <source>
        <dbReference type="SAM" id="Phobius"/>
    </source>
</evidence>
<dbReference type="AlphaFoldDB" id="A0A5C1QL70"/>
<accession>A0A5C1QL70</accession>
<dbReference type="KEGG" id="ock:EXM22_10310"/>
<keyword evidence="3 6" id="KW-0812">Transmembrane</keyword>
<dbReference type="GO" id="GO:0005886">
    <property type="term" value="C:plasma membrane"/>
    <property type="evidence" value="ECO:0007669"/>
    <property type="project" value="UniProtKB-SubCell"/>
</dbReference>
<keyword evidence="8" id="KW-1185">Reference proteome</keyword>
<keyword evidence="4 6" id="KW-1133">Transmembrane helix</keyword>
<dbReference type="PANTHER" id="PTHR32196">
    <property type="entry name" value="ABC TRANSPORTER PERMEASE PROTEIN YPHD-RELATED-RELATED"/>
    <property type="match status" value="1"/>
</dbReference>
<dbReference type="InterPro" id="IPR001851">
    <property type="entry name" value="ABC_transp_permease"/>
</dbReference>
<name>A0A5C1QL70_9SPIO</name>
<feature type="transmembrane region" description="Helical" evidence="6">
    <location>
        <begin position="221"/>
        <end position="239"/>
    </location>
</feature>
<organism evidence="7 8">
    <name type="scientific">Oceanispirochaeta crateris</name>
    <dbReference type="NCBI Taxonomy" id="2518645"/>
    <lineage>
        <taxon>Bacteria</taxon>
        <taxon>Pseudomonadati</taxon>
        <taxon>Spirochaetota</taxon>
        <taxon>Spirochaetia</taxon>
        <taxon>Spirochaetales</taxon>
        <taxon>Spirochaetaceae</taxon>
        <taxon>Oceanispirochaeta</taxon>
    </lineage>
</organism>
<dbReference type="Proteomes" id="UP000324209">
    <property type="component" value="Chromosome"/>
</dbReference>
<keyword evidence="2" id="KW-1003">Cell membrane</keyword>
<dbReference type="EMBL" id="CP036150">
    <property type="protein sequence ID" value="QEN08361.1"/>
    <property type="molecule type" value="Genomic_DNA"/>
</dbReference>
<dbReference type="GO" id="GO:0022857">
    <property type="term" value="F:transmembrane transporter activity"/>
    <property type="evidence" value="ECO:0007669"/>
    <property type="project" value="InterPro"/>
</dbReference>
<feature type="transmembrane region" description="Helical" evidence="6">
    <location>
        <begin position="75"/>
        <end position="95"/>
    </location>
</feature>
<feature type="transmembrane region" description="Helical" evidence="6">
    <location>
        <begin position="49"/>
        <end position="68"/>
    </location>
</feature>
<dbReference type="RefSeq" id="WP_149486441.1">
    <property type="nucleotide sequence ID" value="NZ_CP036150.1"/>
</dbReference>
<feature type="transmembrane region" description="Helical" evidence="6">
    <location>
        <begin position="130"/>
        <end position="150"/>
    </location>
</feature>
<keyword evidence="5 6" id="KW-0472">Membrane</keyword>
<evidence type="ECO:0000256" key="1">
    <source>
        <dbReference type="ARBA" id="ARBA00004651"/>
    </source>
</evidence>
<evidence type="ECO:0000256" key="3">
    <source>
        <dbReference type="ARBA" id="ARBA00022692"/>
    </source>
</evidence>
<proteinExistence type="predicted"/>
<feature type="transmembrane region" description="Helical" evidence="6">
    <location>
        <begin position="101"/>
        <end position="123"/>
    </location>
</feature>